<keyword evidence="9 22" id="KW-0808">Transferase</keyword>
<dbReference type="Gene3D" id="3.30.40.10">
    <property type="entry name" value="Zinc/RING finger domain, C3HC4 (zinc finger)"/>
    <property type="match status" value="1"/>
</dbReference>
<keyword evidence="8 22" id="KW-0507">mRNA processing</keyword>
<evidence type="ECO:0000256" key="21">
    <source>
        <dbReference type="PROSITE-ProRule" id="PRU00221"/>
    </source>
</evidence>
<dbReference type="GO" id="GO:0000974">
    <property type="term" value="C:Prp19 complex"/>
    <property type="evidence" value="ECO:0007669"/>
    <property type="project" value="UniProtKB-UniRule"/>
</dbReference>
<evidence type="ECO:0000256" key="12">
    <source>
        <dbReference type="ARBA" id="ARBA00022763"/>
    </source>
</evidence>
<evidence type="ECO:0000256" key="8">
    <source>
        <dbReference type="ARBA" id="ARBA00022664"/>
    </source>
</evidence>
<dbReference type="GO" id="GO:0005737">
    <property type="term" value="C:cytoplasm"/>
    <property type="evidence" value="ECO:0007669"/>
    <property type="project" value="TreeGrafter"/>
</dbReference>
<protein>
    <recommendedName>
        <fullName evidence="22">Pre-mRNA-processing factor 19</fullName>
        <ecNumber evidence="22">2.3.2.27</ecNumber>
    </recommendedName>
</protein>
<evidence type="ECO:0000256" key="14">
    <source>
        <dbReference type="ARBA" id="ARBA00022786"/>
    </source>
</evidence>
<dbReference type="Gene3D" id="1.10.520.20">
    <property type="entry name" value="N-terminal domain of the delta subunit of the F1F0-ATP synthase"/>
    <property type="match status" value="1"/>
</dbReference>
<comment type="subcellular location">
    <subcellularLocation>
        <location evidence="2">Membrane</location>
    </subcellularLocation>
    <subcellularLocation>
        <location evidence="1 22">Nucleus</location>
    </subcellularLocation>
</comment>
<dbReference type="GO" id="GO:0071006">
    <property type="term" value="C:U2-type catalytic step 1 spliceosome"/>
    <property type="evidence" value="ECO:0007669"/>
    <property type="project" value="TreeGrafter"/>
</dbReference>
<dbReference type="FunFam" id="3.30.40.10:FF:000027">
    <property type="entry name" value="Pre-mRNA-processing factor 19, putative"/>
    <property type="match status" value="1"/>
</dbReference>
<evidence type="ECO:0000256" key="22">
    <source>
        <dbReference type="RuleBase" id="RU367101"/>
    </source>
</evidence>
<dbReference type="GO" id="GO:0000398">
    <property type="term" value="P:mRNA splicing, via spliceosome"/>
    <property type="evidence" value="ECO:0007669"/>
    <property type="project" value="InterPro"/>
</dbReference>
<dbReference type="InterPro" id="IPR001680">
    <property type="entry name" value="WD40_rpt"/>
</dbReference>
<evidence type="ECO:0000313" key="26">
    <source>
        <dbReference type="Proteomes" id="UP000308199"/>
    </source>
</evidence>
<keyword evidence="7 21" id="KW-0853">WD repeat</keyword>
<dbReference type="GO" id="GO:0006281">
    <property type="term" value="P:DNA repair"/>
    <property type="evidence" value="ECO:0007669"/>
    <property type="project" value="UniProtKB-KW"/>
</dbReference>
<dbReference type="SUPFAM" id="SSF50978">
    <property type="entry name" value="WD40 repeat-like"/>
    <property type="match status" value="1"/>
</dbReference>
<keyword evidence="16" id="KW-0472">Membrane</keyword>
<evidence type="ECO:0000313" key="25">
    <source>
        <dbReference type="EMBL" id="THH05140.1"/>
    </source>
</evidence>
<keyword evidence="26" id="KW-1185">Reference proteome</keyword>
<keyword evidence="11" id="KW-0677">Repeat</keyword>
<organism evidence="25 26">
    <name type="scientific">Phellinidium pouzarii</name>
    <dbReference type="NCBI Taxonomy" id="167371"/>
    <lineage>
        <taxon>Eukaryota</taxon>
        <taxon>Fungi</taxon>
        <taxon>Dikarya</taxon>
        <taxon>Basidiomycota</taxon>
        <taxon>Agaricomycotina</taxon>
        <taxon>Agaricomycetes</taxon>
        <taxon>Hymenochaetales</taxon>
        <taxon>Hymenochaetaceae</taxon>
        <taxon>Phellinidium</taxon>
    </lineage>
</organism>
<dbReference type="PANTHER" id="PTHR43995">
    <property type="entry name" value="PRE-MRNA-PROCESSING FACTOR 19"/>
    <property type="match status" value="1"/>
</dbReference>
<evidence type="ECO:0000256" key="7">
    <source>
        <dbReference type="ARBA" id="ARBA00022574"/>
    </source>
</evidence>
<comment type="pathway">
    <text evidence="3 22">Protein modification; protein ubiquitination.</text>
</comment>
<dbReference type="PROSITE" id="PS51698">
    <property type="entry name" value="U_BOX"/>
    <property type="match status" value="1"/>
</dbReference>
<comment type="caution">
    <text evidence="25">The sequence shown here is derived from an EMBL/GenBank/DDBJ whole genome shotgun (WGS) entry which is preliminary data.</text>
</comment>
<dbReference type="SMART" id="SM00320">
    <property type="entry name" value="WD40"/>
    <property type="match status" value="5"/>
</dbReference>
<dbReference type="EC" id="2.3.2.27" evidence="22"/>
<proteinExistence type="inferred from homology"/>
<dbReference type="InterPro" id="IPR038959">
    <property type="entry name" value="Prp19"/>
</dbReference>
<dbReference type="UniPathway" id="UPA00143"/>
<accession>A0A4S4L6C3</accession>
<keyword evidence="10 22" id="KW-0747">Spliceosome</keyword>
<keyword evidence="12 22" id="KW-0227">DNA damage</keyword>
<dbReference type="Pfam" id="PF08606">
    <property type="entry name" value="Prp19"/>
    <property type="match status" value="1"/>
</dbReference>
<keyword evidence="17 22" id="KW-0508">mRNA splicing</keyword>
<evidence type="ECO:0000256" key="9">
    <source>
        <dbReference type="ARBA" id="ARBA00022679"/>
    </source>
</evidence>
<dbReference type="GO" id="GO:0046933">
    <property type="term" value="F:proton-transporting ATP synthase activity, rotational mechanism"/>
    <property type="evidence" value="ECO:0007669"/>
    <property type="project" value="InterPro"/>
</dbReference>
<evidence type="ECO:0000256" key="5">
    <source>
        <dbReference type="ARBA" id="ARBA00007046"/>
    </source>
</evidence>
<keyword evidence="6" id="KW-0813">Transport</keyword>
<keyword evidence="14 22" id="KW-0833">Ubl conjugation pathway</keyword>
<dbReference type="SMART" id="SM00504">
    <property type="entry name" value="Ubox"/>
    <property type="match status" value="1"/>
</dbReference>
<dbReference type="OrthoDB" id="687049at2759"/>
<evidence type="ECO:0000256" key="16">
    <source>
        <dbReference type="ARBA" id="ARBA00023136"/>
    </source>
</evidence>
<evidence type="ECO:0000256" key="18">
    <source>
        <dbReference type="ARBA" id="ARBA00023204"/>
    </source>
</evidence>
<evidence type="ECO:0000256" key="11">
    <source>
        <dbReference type="ARBA" id="ARBA00022737"/>
    </source>
</evidence>
<reference evidence="25 26" key="1">
    <citation type="submission" date="2019-02" db="EMBL/GenBank/DDBJ databases">
        <title>Genome sequencing of the rare red list fungi Phellinidium pouzarii.</title>
        <authorList>
            <person name="Buettner E."/>
            <person name="Kellner H."/>
        </authorList>
    </citation>
    <scope>NUCLEOTIDE SEQUENCE [LARGE SCALE GENOMIC DNA]</scope>
    <source>
        <strain evidence="25 26">DSM 108285</strain>
    </source>
</reference>
<dbReference type="NCBIfam" id="TIGR01145">
    <property type="entry name" value="ATP_synt_delta"/>
    <property type="match status" value="1"/>
</dbReference>
<comment type="similarity">
    <text evidence="4 22">Belongs to the WD repeat PRP19 family.</text>
</comment>
<dbReference type="InterPro" id="IPR055340">
    <property type="entry name" value="RING-Ubox_PRP19"/>
</dbReference>
<evidence type="ECO:0000256" key="6">
    <source>
        <dbReference type="ARBA" id="ARBA00022448"/>
    </source>
</evidence>
<evidence type="ECO:0000256" key="17">
    <source>
        <dbReference type="ARBA" id="ARBA00023187"/>
    </source>
</evidence>
<dbReference type="InterPro" id="IPR015943">
    <property type="entry name" value="WD40/YVTN_repeat-like_dom_sf"/>
</dbReference>
<comment type="function">
    <text evidence="22">Ubiquitin-protein ligase which is mainly involved pre-mRNA splicing and DNA repair. Required for pre-mRNA splicing as component of the spliceosome.</text>
</comment>
<evidence type="ECO:0000259" key="24">
    <source>
        <dbReference type="PROSITE" id="PS51698"/>
    </source>
</evidence>
<feature type="repeat" description="WD" evidence="21">
    <location>
        <begin position="253"/>
        <end position="288"/>
    </location>
</feature>
<evidence type="ECO:0000256" key="23">
    <source>
        <dbReference type="SAM" id="MobiDB-lite"/>
    </source>
</evidence>
<keyword evidence="18 22" id="KW-0234">DNA repair</keyword>
<dbReference type="Pfam" id="PF00213">
    <property type="entry name" value="OSCP"/>
    <property type="match status" value="1"/>
</dbReference>
<dbReference type="InterPro" id="IPR013915">
    <property type="entry name" value="Prp19_cc"/>
</dbReference>
<dbReference type="SUPFAM" id="SSF57850">
    <property type="entry name" value="RING/U-box"/>
    <property type="match status" value="1"/>
</dbReference>
<dbReference type="HAMAP" id="MF_01416">
    <property type="entry name" value="ATP_synth_delta_bact"/>
    <property type="match status" value="1"/>
</dbReference>
<keyword evidence="19 22" id="KW-0539">Nucleus</keyword>
<evidence type="ECO:0000256" key="1">
    <source>
        <dbReference type="ARBA" id="ARBA00004123"/>
    </source>
</evidence>
<dbReference type="SUPFAM" id="SSF47928">
    <property type="entry name" value="N-terminal domain of the delta subunit of the F1F0-ATP synthase"/>
    <property type="match status" value="1"/>
</dbReference>
<dbReference type="GO" id="GO:0016020">
    <property type="term" value="C:membrane"/>
    <property type="evidence" value="ECO:0007669"/>
    <property type="project" value="UniProtKB-SubCell"/>
</dbReference>
<dbReference type="InterPro" id="IPR000711">
    <property type="entry name" value="ATPase_OSCP/dsu"/>
</dbReference>
<dbReference type="InterPro" id="IPR026015">
    <property type="entry name" value="ATP_synth_OSCP/delta_N_sf"/>
</dbReference>
<dbReference type="CDD" id="cd16656">
    <property type="entry name" value="RING-Ubox_PRP19"/>
    <property type="match status" value="1"/>
</dbReference>
<feature type="domain" description="U-box" evidence="24">
    <location>
        <begin position="1"/>
        <end position="72"/>
    </location>
</feature>
<dbReference type="PRINTS" id="PR00125">
    <property type="entry name" value="ATPASEDELTA"/>
</dbReference>
<dbReference type="Gene3D" id="2.130.10.10">
    <property type="entry name" value="YVTN repeat-like/Quinoprotein amine dehydrogenase"/>
    <property type="match status" value="1"/>
</dbReference>
<comment type="subunit">
    <text evidence="22">Homotetramer.</text>
</comment>
<feature type="compositionally biased region" description="Low complexity" evidence="23">
    <location>
        <begin position="555"/>
        <end position="568"/>
    </location>
</feature>
<dbReference type="Proteomes" id="UP000308199">
    <property type="component" value="Unassembled WGS sequence"/>
</dbReference>
<evidence type="ECO:0000256" key="2">
    <source>
        <dbReference type="ARBA" id="ARBA00004370"/>
    </source>
</evidence>
<evidence type="ECO:0000256" key="3">
    <source>
        <dbReference type="ARBA" id="ARBA00004906"/>
    </source>
</evidence>
<dbReference type="InterPro" id="IPR013083">
    <property type="entry name" value="Znf_RING/FYVE/PHD"/>
</dbReference>
<sequence length="733" mass="79053">MSFFCALSGEPPQDPVVSVKSGHVYERRLITKYITDNGSDPITGDKLEEADLVSVKANPKTAPPRSPSMTSIPTLLHTLQNEWDALVLETFVLKQQYNSVRQQLSHALYAQDSATRVVARLIKERDSAREALANVQATIGITAAPQGGDVEMGDQAAEERPGLPKEIVAQIDETNSVLSATRRKRKPAAEHATQAQVKTFTATHTVPSLHSASPSGITSLALSRTQQDLFATGGNDKIVQLYDRGQDKVITSLKGHTKRIHHVALREASGAPTLVLSASADKTARVWSHDATSGEYVPRQTVKLHKGEVTGLFVHPTSTLMGLASLDRTYSVHDLTNFTPVFQSAAGEDVYTSVSIHPDGTLLALGTSGSTIQIFDIRSGALAATLAPEDTTPFTVSTLAFSENGYHLLAPDSTSSLAIWDLRKQARGASINLGENFKVNKVTYDVSAQFFGVAGNEGGRAYAHKSWEELARFEEGGEMSDIVFGDLGKEVWGTFFSLRPENAGISIQSHAQVSATHVCTPPKHIQTPVDTKCWRRLPARSAPPLARRLGATHQPSRPSTRTPPTRLHSPSRRRHLPRCRAELSAIAASLKETPALSSFVANPLLSSNERAAGIEVLLRVGQKGAKEPVSDVTKNLFAILSENGRLSETPSVIEGFDELVAKYKGELEIIVTSAAPLPKEVLSRLESTLKQSEAEQVNPSVLGGIVVDVGDKTIDLSVASRVTKLNSLIQQSV</sequence>
<comment type="catalytic activity">
    <reaction evidence="22">
        <text>S-ubiquitinyl-[E2 ubiquitin-conjugating enzyme]-L-cysteine + [acceptor protein]-L-lysine = [E2 ubiquitin-conjugating enzyme]-L-cysteine + N(6)-ubiquitinyl-[acceptor protein]-L-lysine.</text>
        <dbReference type="EC" id="2.3.2.27"/>
    </reaction>
</comment>
<evidence type="ECO:0000256" key="19">
    <source>
        <dbReference type="ARBA" id="ARBA00023242"/>
    </source>
</evidence>
<dbReference type="GO" id="GO:0070534">
    <property type="term" value="P:protein K63-linked ubiquitination"/>
    <property type="evidence" value="ECO:0007669"/>
    <property type="project" value="UniProtKB-UniRule"/>
</dbReference>
<dbReference type="InterPro" id="IPR036322">
    <property type="entry name" value="WD40_repeat_dom_sf"/>
</dbReference>
<evidence type="ECO:0000256" key="20">
    <source>
        <dbReference type="ARBA" id="ARBA00023310"/>
    </source>
</evidence>
<dbReference type="Pfam" id="PF00400">
    <property type="entry name" value="WD40"/>
    <property type="match status" value="1"/>
</dbReference>
<gene>
    <name evidence="25" type="ORF">EW145_g5019</name>
</gene>
<keyword evidence="20" id="KW-0066">ATP synthesis</keyword>
<dbReference type="InterPro" id="IPR003613">
    <property type="entry name" value="Ubox_domain"/>
</dbReference>
<dbReference type="EMBL" id="SGPK01000284">
    <property type="protein sequence ID" value="THH05140.1"/>
    <property type="molecule type" value="Genomic_DNA"/>
</dbReference>
<feature type="region of interest" description="Disordered" evidence="23">
    <location>
        <begin position="544"/>
        <end position="574"/>
    </location>
</feature>
<name>A0A4S4L6C3_9AGAM</name>
<keyword evidence="13" id="KW-0375">Hydrogen ion transport</keyword>
<evidence type="ECO:0000256" key="13">
    <source>
        <dbReference type="ARBA" id="ARBA00022781"/>
    </source>
</evidence>
<evidence type="ECO:0000256" key="15">
    <source>
        <dbReference type="ARBA" id="ARBA00023065"/>
    </source>
</evidence>
<keyword evidence="15" id="KW-0406">Ion transport</keyword>
<dbReference type="PANTHER" id="PTHR43995:SF1">
    <property type="entry name" value="PRE-MRNA-PROCESSING FACTOR 19"/>
    <property type="match status" value="1"/>
</dbReference>
<evidence type="ECO:0000256" key="4">
    <source>
        <dbReference type="ARBA" id="ARBA00006388"/>
    </source>
</evidence>
<evidence type="ECO:0000256" key="10">
    <source>
        <dbReference type="ARBA" id="ARBA00022728"/>
    </source>
</evidence>
<dbReference type="GO" id="GO:0061630">
    <property type="term" value="F:ubiquitin protein ligase activity"/>
    <property type="evidence" value="ECO:0007669"/>
    <property type="project" value="UniProtKB-UniRule"/>
</dbReference>
<comment type="similarity">
    <text evidence="5">Belongs to the ATPase delta chain family.</text>
</comment>
<dbReference type="PROSITE" id="PS50082">
    <property type="entry name" value="WD_REPEATS_2"/>
    <property type="match status" value="1"/>
</dbReference>
<dbReference type="AlphaFoldDB" id="A0A4S4L6C3"/>